<gene>
    <name evidence="1" type="ORF">C923_00765</name>
</gene>
<name>W7K3L6_PLAFA</name>
<dbReference type="EMBL" id="KE124427">
    <property type="protein sequence ID" value="EWC78516.1"/>
    <property type="molecule type" value="Genomic_DNA"/>
</dbReference>
<sequence>MYKNKFANKCKKEENVPTIYKYIQINIKVFFSCEQPTNNNSTYDSFFIRIHKRKKYTQDKNIDENINIKEILQNEERLANYLFSLIQKVVVYLKVCKELFLFQKNNLDSMYNKMKKEKLEEQDKYSKMIDLKNICDQLNRLCQIFIKKSFNFKCGITDD</sequence>
<accession>W7K3L6</accession>
<reference evidence="1 2" key="1">
    <citation type="submission" date="2013-02" db="EMBL/GenBank/DDBJ databases">
        <title>The Genome Sequence of Plasmodium falciparum UGT5.1.</title>
        <authorList>
            <consortium name="The Broad Institute Genome Sequencing Platform"/>
            <consortium name="The Broad Institute Genome Sequencing Center for Infectious Disease"/>
            <person name="Neafsey D."/>
            <person name="Cheeseman I."/>
            <person name="Volkman S."/>
            <person name="Adams J."/>
            <person name="Walker B."/>
            <person name="Young S.K."/>
            <person name="Zeng Q."/>
            <person name="Gargeya S."/>
            <person name="Fitzgerald M."/>
            <person name="Haas B."/>
            <person name="Abouelleil A."/>
            <person name="Alvarado L."/>
            <person name="Arachchi H.M."/>
            <person name="Berlin A.M."/>
            <person name="Chapman S.B."/>
            <person name="Dewar J."/>
            <person name="Goldberg J."/>
            <person name="Griggs A."/>
            <person name="Gujja S."/>
            <person name="Hansen M."/>
            <person name="Howarth C."/>
            <person name="Imamovic A."/>
            <person name="Larimer J."/>
            <person name="McCowan C."/>
            <person name="Murphy C."/>
            <person name="Neiman D."/>
            <person name="Pearson M."/>
            <person name="Priest M."/>
            <person name="Roberts A."/>
            <person name="Saif S."/>
            <person name="Shea T."/>
            <person name="Sisk P."/>
            <person name="Sykes S."/>
            <person name="Wortman J."/>
            <person name="Nusbaum C."/>
            <person name="Birren B."/>
        </authorList>
    </citation>
    <scope>NUCLEOTIDE SEQUENCE [LARGE SCALE GENOMIC DNA]</scope>
    <source>
        <strain evidence="1 2">UGT5.1</strain>
    </source>
</reference>
<protein>
    <submittedName>
        <fullName evidence="1">Uncharacterized protein</fullName>
    </submittedName>
</protein>
<evidence type="ECO:0000313" key="2">
    <source>
        <dbReference type="Proteomes" id="UP000030697"/>
    </source>
</evidence>
<proteinExistence type="predicted"/>
<organism evidence="1 2">
    <name type="scientific">Plasmodium falciparum UGT5.1</name>
    <dbReference type="NCBI Taxonomy" id="1237627"/>
    <lineage>
        <taxon>Eukaryota</taxon>
        <taxon>Sar</taxon>
        <taxon>Alveolata</taxon>
        <taxon>Apicomplexa</taxon>
        <taxon>Aconoidasida</taxon>
        <taxon>Haemosporida</taxon>
        <taxon>Plasmodiidae</taxon>
        <taxon>Plasmodium</taxon>
        <taxon>Plasmodium (Laverania)</taxon>
    </lineage>
</organism>
<evidence type="ECO:0000313" key="1">
    <source>
        <dbReference type="EMBL" id="EWC78516.1"/>
    </source>
</evidence>
<dbReference type="Proteomes" id="UP000030697">
    <property type="component" value="Unassembled WGS sequence"/>
</dbReference>
<dbReference type="AlphaFoldDB" id="W7K3L6"/>